<dbReference type="EMBL" id="JAKOGI010000166">
    <property type="protein sequence ID" value="KAJ8441437.1"/>
    <property type="molecule type" value="Genomic_DNA"/>
</dbReference>
<keyword evidence="3" id="KW-1185">Reference proteome</keyword>
<evidence type="ECO:0000313" key="3">
    <source>
        <dbReference type="Proteomes" id="UP001153076"/>
    </source>
</evidence>
<sequence>MILLLLQQHALFVLWLHQPKISLHEFLNLLTSSSASNSPSSRVSNNFVTIRLLMSKLATMCTQHPFLVEVARQRHKYCVCRWDSMFSGSSNNMDIHVDVTDDDTGSEDIEMETHEIEQEQELELELEEVLRNKIKKELKRRGSTSACKPPQPEVSGLRDLTLEHPTSVIDESMVRSDDI</sequence>
<proteinExistence type="predicted"/>
<gene>
    <name evidence="2" type="ORF">Cgig2_023623</name>
</gene>
<comment type="caution">
    <text evidence="2">The sequence shown here is derived from an EMBL/GenBank/DDBJ whole genome shotgun (WGS) entry which is preliminary data.</text>
</comment>
<name>A0A9Q1KEP9_9CARY</name>
<dbReference type="AlphaFoldDB" id="A0A9Q1KEP9"/>
<dbReference type="Proteomes" id="UP001153076">
    <property type="component" value="Unassembled WGS sequence"/>
</dbReference>
<organism evidence="2 3">
    <name type="scientific">Carnegiea gigantea</name>
    <dbReference type="NCBI Taxonomy" id="171969"/>
    <lineage>
        <taxon>Eukaryota</taxon>
        <taxon>Viridiplantae</taxon>
        <taxon>Streptophyta</taxon>
        <taxon>Embryophyta</taxon>
        <taxon>Tracheophyta</taxon>
        <taxon>Spermatophyta</taxon>
        <taxon>Magnoliopsida</taxon>
        <taxon>eudicotyledons</taxon>
        <taxon>Gunneridae</taxon>
        <taxon>Pentapetalae</taxon>
        <taxon>Caryophyllales</taxon>
        <taxon>Cactineae</taxon>
        <taxon>Cactaceae</taxon>
        <taxon>Cactoideae</taxon>
        <taxon>Echinocereeae</taxon>
        <taxon>Carnegiea</taxon>
    </lineage>
</organism>
<accession>A0A9Q1KEP9</accession>
<reference evidence="2" key="1">
    <citation type="submission" date="2022-04" db="EMBL/GenBank/DDBJ databases">
        <title>Carnegiea gigantea Genome sequencing and assembly v2.</title>
        <authorList>
            <person name="Copetti D."/>
            <person name="Sanderson M.J."/>
            <person name="Burquez A."/>
            <person name="Wojciechowski M.F."/>
        </authorList>
    </citation>
    <scope>NUCLEOTIDE SEQUENCE</scope>
    <source>
        <strain evidence="2">SGP5-SGP5p</strain>
        <tissue evidence="2">Aerial part</tissue>
    </source>
</reference>
<feature type="region of interest" description="Disordered" evidence="1">
    <location>
        <begin position="138"/>
        <end position="160"/>
    </location>
</feature>
<evidence type="ECO:0000313" key="2">
    <source>
        <dbReference type="EMBL" id="KAJ8441437.1"/>
    </source>
</evidence>
<protein>
    <submittedName>
        <fullName evidence="2">Uncharacterized protein</fullName>
    </submittedName>
</protein>
<evidence type="ECO:0000256" key="1">
    <source>
        <dbReference type="SAM" id="MobiDB-lite"/>
    </source>
</evidence>